<gene>
    <name evidence="2" type="ORF">SAMN02787118_11836</name>
</gene>
<dbReference type="EMBL" id="FONR01000018">
    <property type="protein sequence ID" value="SFG27515.1"/>
    <property type="molecule type" value="Genomic_DNA"/>
</dbReference>
<name>A0A1I2QG17_9ACTN</name>
<reference evidence="2 3" key="1">
    <citation type="submission" date="2016-10" db="EMBL/GenBank/DDBJ databases">
        <authorList>
            <person name="de Groot N.N."/>
        </authorList>
    </citation>
    <scope>NUCLEOTIDE SEQUENCE [LARGE SCALE GENOMIC DNA]</scope>
    <source>
        <strain evidence="2 3">OK461</strain>
    </source>
</reference>
<dbReference type="AlphaFoldDB" id="A0A1I2QG17"/>
<evidence type="ECO:0000313" key="3">
    <source>
        <dbReference type="Proteomes" id="UP000181942"/>
    </source>
</evidence>
<dbReference type="Proteomes" id="UP000181942">
    <property type="component" value="Unassembled WGS sequence"/>
</dbReference>
<organism evidence="2 3">
    <name type="scientific">Streptomyces mirabilis</name>
    <dbReference type="NCBI Taxonomy" id="68239"/>
    <lineage>
        <taxon>Bacteria</taxon>
        <taxon>Bacillati</taxon>
        <taxon>Actinomycetota</taxon>
        <taxon>Actinomycetes</taxon>
        <taxon>Kitasatosporales</taxon>
        <taxon>Streptomycetaceae</taxon>
        <taxon>Streptomyces</taxon>
    </lineage>
</organism>
<sequence length="317" mass="35641">MPSLKRPDLPEGPKKELNTALHELHLRAGLPSVRDLVRRVGGKVVSGRSRIHDAFSSERLPAWGLVQILVEALTKTIPGADPAHEERRLHQLWLKASGYPTLDQPTRQLAPESPQPRWESDYPTAQELRRPVLAMRVEWAKPAELDVDTRRNLRGWVDRALDDIGRPADGEHRGNFSAGSTIVLNYHDESPNLTLGVFLAALDAEIEGLMRTSYMHSSFSAVDIRFMANFDPATVEPEATMDELDSIWSAEKIANLARQTNERISAVVHGIDIREGQLAGEWEEHYAEADFRVGQRGVQFYCRTSKANLKDPWSSPF</sequence>
<dbReference type="RefSeq" id="WP_143138312.1">
    <property type="nucleotide sequence ID" value="NZ_FONR01000018.1"/>
</dbReference>
<dbReference type="OrthoDB" id="4266478at2"/>
<accession>A0A1I2QG17</accession>
<evidence type="ECO:0000313" key="2">
    <source>
        <dbReference type="EMBL" id="SFG27515.1"/>
    </source>
</evidence>
<evidence type="ECO:0000256" key="1">
    <source>
        <dbReference type="SAM" id="MobiDB-lite"/>
    </source>
</evidence>
<protein>
    <submittedName>
        <fullName evidence="2">Uncharacterized protein</fullName>
    </submittedName>
</protein>
<proteinExistence type="predicted"/>
<feature type="region of interest" description="Disordered" evidence="1">
    <location>
        <begin position="103"/>
        <end position="122"/>
    </location>
</feature>